<accession>A0AAV6VMB1</accession>
<dbReference type="AlphaFoldDB" id="A0AAV6VMB1"/>
<feature type="compositionally biased region" description="Polar residues" evidence="1">
    <location>
        <begin position="16"/>
        <end position="29"/>
    </location>
</feature>
<keyword evidence="3" id="KW-1185">Reference proteome</keyword>
<feature type="compositionally biased region" description="Basic residues" evidence="1">
    <location>
        <begin position="1"/>
        <end position="10"/>
    </location>
</feature>
<protein>
    <submittedName>
        <fullName evidence="2">Uncharacterized protein</fullName>
    </submittedName>
</protein>
<proteinExistence type="predicted"/>
<evidence type="ECO:0000256" key="1">
    <source>
        <dbReference type="SAM" id="MobiDB-lite"/>
    </source>
</evidence>
<feature type="region of interest" description="Disordered" evidence="1">
    <location>
        <begin position="1"/>
        <end position="31"/>
    </location>
</feature>
<evidence type="ECO:0000313" key="3">
    <source>
        <dbReference type="Proteomes" id="UP000827092"/>
    </source>
</evidence>
<organism evidence="2 3">
    <name type="scientific">Oedothorax gibbosus</name>
    <dbReference type="NCBI Taxonomy" id="931172"/>
    <lineage>
        <taxon>Eukaryota</taxon>
        <taxon>Metazoa</taxon>
        <taxon>Ecdysozoa</taxon>
        <taxon>Arthropoda</taxon>
        <taxon>Chelicerata</taxon>
        <taxon>Arachnida</taxon>
        <taxon>Araneae</taxon>
        <taxon>Araneomorphae</taxon>
        <taxon>Entelegynae</taxon>
        <taxon>Araneoidea</taxon>
        <taxon>Linyphiidae</taxon>
        <taxon>Erigoninae</taxon>
        <taxon>Oedothorax</taxon>
    </lineage>
</organism>
<dbReference type="EMBL" id="JAFNEN010000052">
    <property type="protein sequence ID" value="KAG8197689.1"/>
    <property type="molecule type" value="Genomic_DNA"/>
</dbReference>
<comment type="caution">
    <text evidence="2">The sequence shown here is derived from an EMBL/GenBank/DDBJ whole genome shotgun (WGS) entry which is preliminary data.</text>
</comment>
<gene>
    <name evidence="2" type="ORF">JTE90_001613</name>
</gene>
<reference evidence="2 3" key="1">
    <citation type="journal article" date="2022" name="Nat. Ecol. Evol.">
        <title>A masculinizing supergene underlies an exaggerated male reproductive morph in a spider.</title>
        <authorList>
            <person name="Hendrickx F."/>
            <person name="De Corte Z."/>
            <person name="Sonet G."/>
            <person name="Van Belleghem S.M."/>
            <person name="Kostlbacher S."/>
            <person name="Vangestel C."/>
        </authorList>
    </citation>
    <scope>NUCLEOTIDE SEQUENCE [LARGE SCALE GENOMIC DNA]</scope>
    <source>
        <strain evidence="2">W744_W776</strain>
    </source>
</reference>
<evidence type="ECO:0000313" key="2">
    <source>
        <dbReference type="EMBL" id="KAG8197689.1"/>
    </source>
</evidence>
<sequence>MYARRLKSNIHKGMNMKNQSHSVPSSSCSEDTEQVPAFPVHGCKEAIMSIPAVRYYSESNVYKKVEIEYPQGNEYEEPVPFSLIIQS</sequence>
<name>A0AAV6VMB1_9ARAC</name>
<dbReference type="Proteomes" id="UP000827092">
    <property type="component" value="Unassembled WGS sequence"/>
</dbReference>